<accession>A0A1N7P596</accession>
<keyword evidence="4" id="KW-1185">Reference proteome</keyword>
<keyword evidence="1" id="KW-0501">Molybdenum cofactor biosynthesis</keyword>
<evidence type="ECO:0000259" key="2">
    <source>
        <dbReference type="SMART" id="SM00852"/>
    </source>
</evidence>
<proteinExistence type="inferred from homology"/>
<dbReference type="InterPro" id="IPR038987">
    <property type="entry name" value="MoeA-like"/>
</dbReference>
<feature type="domain" description="MoaB/Mog" evidence="2">
    <location>
        <begin position="178"/>
        <end position="310"/>
    </location>
</feature>
<name>A0A1N7P596_9BACL</name>
<keyword evidence="1" id="KW-0460">Magnesium</keyword>
<gene>
    <name evidence="3" type="ORF">SAMN05421799_11170</name>
</gene>
<dbReference type="STRING" id="252246.SAMN05421799_11170"/>
<dbReference type="OrthoDB" id="9767940at2"/>
<dbReference type="Gene3D" id="3.40.980.10">
    <property type="entry name" value="MoaB/Mog-like domain"/>
    <property type="match status" value="1"/>
</dbReference>
<dbReference type="EC" id="2.10.1.1" evidence="1"/>
<dbReference type="GO" id="GO:0046872">
    <property type="term" value="F:metal ion binding"/>
    <property type="evidence" value="ECO:0007669"/>
    <property type="project" value="UniProtKB-UniRule"/>
</dbReference>
<dbReference type="CDD" id="cd03522">
    <property type="entry name" value="MoeA_like"/>
    <property type="match status" value="1"/>
</dbReference>
<evidence type="ECO:0000313" key="4">
    <source>
        <dbReference type="Proteomes" id="UP000186156"/>
    </source>
</evidence>
<dbReference type="PANTHER" id="PTHR10192:SF28">
    <property type="entry name" value="MOLYBDOPTERIN MOLYBDENUMTRANSFERASE"/>
    <property type="match status" value="1"/>
</dbReference>
<keyword evidence="3" id="KW-0548">Nucleotidyltransferase</keyword>
<comment type="pathway">
    <text evidence="1">Cofactor biosynthesis; molybdopterin biosynthesis.</text>
</comment>
<comment type="function">
    <text evidence="1">Catalyzes the insertion of molybdate into adenylated molybdopterin with the concomitant release of AMP.</text>
</comment>
<evidence type="ECO:0000313" key="3">
    <source>
        <dbReference type="EMBL" id="SIT05710.1"/>
    </source>
</evidence>
<dbReference type="GO" id="GO:0016779">
    <property type="term" value="F:nucleotidyltransferase activity"/>
    <property type="evidence" value="ECO:0007669"/>
    <property type="project" value="UniProtKB-KW"/>
</dbReference>
<dbReference type="InterPro" id="IPR036425">
    <property type="entry name" value="MoaB/Mog-like_dom_sf"/>
</dbReference>
<keyword evidence="1" id="KW-0500">Molybdenum</keyword>
<dbReference type="EMBL" id="FTOO01000011">
    <property type="protein sequence ID" value="SIT05710.1"/>
    <property type="molecule type" value="Genomic_DNA"/>
</dbReference>
<dbReference type="Proteomes" id="UP000186156">
    <property type="component" value="Unassembled WGS sequence"/>
</dbReference>
<dbReference type="Pfam" id="PF00994">
    <property type="entry name" value="MoCF_biosynth"/>
    <property type="match status" value="1"/>
</dbReference>
<reference evidence="4" key="1">
    <citation type="submission" date="2017-01" db="EMBL/GenBank/DDBJ databases">
        <authorList>
            <person name="Varghese N."/>
            <person name="Submissions S."/>
        </authorList>
    </citation>
    <scope>NUCLEOTIDE SEQUENCE [LARGE SCALE GENOMIC DNA]</scope>
    <source>
        <strain evidence="4">DSM 16176</strain>
    </source>
</reference>
<dbReference type="PANTHER" id="PTHR10192">
    <property type="entry name" value="MOLYBDOPTERIN BIOSYNTHESIS PROTEIN"/>
    <property type="match status" value="1"/>
</dbReference>
<keyword evidence="1" id="KW-0479">Metal-binding</keyword>
<dbReference type="AlphaFoldDB" id="A0A1N7P596"/>
<dbReference type="InterPro" id="IPR001453">
    <property type="entry name" value="MoaB/Mog_dom"/>
</dbReference>
<dbReference type="UniPathway" id="UPA00344"/>
<organism evidence="3 4">
    <name type="scientific">Alicyclobacillus vulcanalis</name>
    <dbReference type="NCBI Taxonomy" id="252246"/>
    <lineage>
        <taxon>Bacteria</taxon>
        <taxon>Bacillati</taxon>
        <taxon>Bacillota</taxon>
        <taxon>Bacilli</taxon>
        <taxon>Bacillales</taxon>
        <taxon>Alicyclobacillaceae</taxon>
        <taxon>Alicyclobacillus</taxon>
    </lineage>
</organism>
<dbReference type="RefSeq" id="WP_076348512.1">
    <property type="nucleotide sequence ID" value="NZ_FTOO01000011.1"/>
</dbReference>
<comment type="catalytic activity">
    <reaction evidence="1">
        <text>adenylyl-molybdopterin + molybdate = Mo-molybdopterin + AMP + H(+)</text>
        <dbReference type="Rhea" id="RHEA:35047"/>
        <dbReference type="ChEBI" id="CHEBI:15378"/>
        <dbReference type="ChEBI" id="CHEBI:36264"/>
        <dbReference type="ChEBI" id="CHEBI:62727"/>
        <dbReference type="ChEBI" id="CHEBI:71302"/>
        <dbReference type="ChEBI" id="CHEBI:456215"/>
    </reaction>
</comment>
<sequence length="330" mass="36102">MIRREVPVEDAIGLALAHDMTRIVPGEFKGRQFKRGHVVREEDIPVLLDMGKRHLYILELEPGELHEDDAAVRMARAIAGEGVELSEVSEGKVILRASRDGMLWVDARRVTAMNTIDEISIATKRPFQHVTRGTSLAAVRPIPLVIAEDKIRAVEVIAAQAQKRAVIDVLPYQPQKVQIVTTGSEILHGRVEDKFGPVLRAKLARYGIQDVHQVFVGDDRDAISDAIAEACERGATLVLVTGGMSVDPDDRSPGAIRDAATEVVTYGTPMLPGSMLMLAYRNDTAIFGLPGAVIYDPITSFDRLLPRVLTGLRVRKRDIAVLGVGGWLNA</sequence>
<dbReference type="SUPFAM" id="SSF53218">
    <property type="entry name" value="Molybdenum cofactor biosynthesis proteins"/>
    <property type="match status" value="1"/>
</dbReference>
<comment type="cofactor">
    <cofactor evidence="1">
        <name>Mg(2+)</name>
        <dbReference type="ChEBI" id="CHEBI:18420"/>
    </cofactor>
</comment>
<evidence type="ECO:0000256" key="1">
    <source>
        <dbReference type="RuleBase" id="RU365090"/>
    </source>
</evidence>
<dbReference type="GO" id="GO:0006777">
    <property type="term" value="P:Mo-molybdopterin cofactor biosynthetic process"/>
    <property type="evidence" value="ECO:0007669"/>
    <property type="project" value="UniProtKB-UniRule"/>
</dbReference>
<comment type="similarity">
    <text evidence="1">Belongs to the MoeA family.</text>
</comment>
<keyword evidence="1 3" id="KW-0808">Transferase</keyword>
<dbReference type="GO" id="GO:0061599">
    <property type="term" value="F:molybdopterin molybdotransferase activity"/>
    <property type="evidence" value="ECO:0007669"/>
    <property type="project" value="UniProtKB-UniRule"/>
</dbReference>
<dbReference type="SMART" id="SM00852">
    <property type="entry name" value="MoCF_biosynth"/>
    <property type="match status" value="1"/>
</dbReference>
<dbReference type="GO" id="GO:0005829">
    <property type="term" value="C:cytosol"/>
    <property type="evidence" value="ECO:0007669"/>
    <property type="project" value="TreeGrafter"/>
</dbReference>
<protein>
    <recommendedName>
        <fullName evidence="1">Molybdopterin molybdenumtransferase</fullName>
        <ecNumber evidence="1">2.10.1.1</ecNumber>
    </recommendedName>
</protein>